<accession>A0A8J2JD10</accession>
<comment type="caution">
    <text evidence="1">The sequence shown here is derived from an EMBL/GenBank/DDBJ whole genome shotgun (WGS) entry which is preliminary data.</text>
</comment>
<gene>
    <name evidence="1" type="ORF">AFUS01_LOCUS6044</name>
</gene>
<name>A0A8J2JD10_9HEXA</name>
<evidence type="ECO:0000313" key="1">
    <source>
        <dbReference type="EMBL" id="CAG7716542.1"/>
    </source>
</evidence>
<evidence type="ECO:0000313" key="2">
    <source>
        <dbReference type="Proteomes" id="UP000708208"/>
    </source>
</evidence>
<dbReference type="EMBL" id="CAJVCH010039354">
    <property type="protein sequence ID" value="CAG7716542.1"/>
    <property type="molecule type" value="Genomic_DNA"/>
</dbReference>
<organism evidence="1 2">
    <name type="scientific">Allacma fusca</name>
    <dbReference type="NCBI Taxonomy" id="39272"/>
    <lineage>
        <taxon>Eukaryota</taxon>
        <taxon>Metazoa</taxon>
        <taxon>Ecdysozoa</taxon>
        <taxon>Arthropoda</taxon>
        <taxon>Hexapoda</taxon>
        <taxon>Collembola</taxon>
        <taxon>Symphypleona</taxon>
        <taxon>Sminthuridae</taxon>
        <taxon>Allacma</taxon>
    </lineage>
</organism>
<protein>
    <submittedName>
        <fullName evidence="1">Uncharacterized protein</fullName>
    </submittedName>
</protein>
<sequence>NVTFSDLGTAASVTTDRASHPFDLTFRYQL</sequence>
<proteinExistence type="predicted"/>
<keyword evidence="2" id="KW-1185">Reference proteome</keyword>
<reference evidence="1" key="1">
    <citation type="submission" date="2021-06" db="EMBL/GenBank/DDBJ databases">
        <authorList>
            <person name="Hodson N. C."/>
            <person name="Mongue J. A."/>
            <person name="Jaron S. K."/>
        </authorList>
    </citation>
    <scope>NUCLEOTIDE SEQUENCE</scope>
</reference>
<dbReference type="AlphaFoldDB" id="A0A8J2JD10"/>
<feature type="non-terminal residue" evidence="1">
    <location>
        <position position="1"/>
    </location>
</feature>
<dbReference type="Proteomes" id="UP000708208">
    <property type="component" value="Unassembled WGS sequence"/>
</dbReference>